<dbReference type="GO" id="GO:0000122">
    <property type="term" value="P:negative regulation of transcription by RNA polymerase II"/>
    <property type="evidence" value="ECO:0007669"/>
    <property type="project" value="TreeGrafter"/>
</dbReference>
<evidence type="ECO:0000256" key="1">
    <source>
        <dbReference type="ARBA" id="ARBA00005993"/>
    </source>
</evidence>
<dbReference type="InterPro" id="IPR000536">
    <property type="entry name" value="Nucl_hrmn_rcpt_lig-bd"/>
</dbReference>
<dbReference type="PROSITE" id="PS51843">
    <property type="entry name" value="NR_LBD"/>
    <property type="match status" value="1"/>
</dbReference>
<evidence type="ECO:0000256" key="6">
    <source>
        <dbReference type="ARBA" id="ARBA00023125"/>
    </source>
</evidence>
<dbReference type="SMART" id="SM00430">
    <property type="entry name" value="HOLI"/>
    <property type="match status" value="1"/>
</dbReference>
<comment type="similarity">
    <text evidence="1">Belongs to the nuclear hormone receptor family.</text>
</comment>
<dbReference type="EnsemblMetazoa" id="CJA40862.2">
    <property type="protein sequence ID" value="CJA40862.2"/>
    <property type="gene ID" value="WBGene00216710"/>
</dbReference>
<keyword evidence="3" id="KW-0863">Zinc-finger</keyword>
<keyword evidence="5" id="KW-0805">Transcription regulation</keyword>
<name>A0A8R1IQ14_CAEJA</name>
<keyword evidence="4" id="KW-0862">Zinc</keyword>
<reference evidence="11" key="1">
    <citation type="submission" date="2010-08" db="EMBL/GenBank/DDBJ databases">
        <authorList>
            <consortium name="Caenorhabditis japonica Sequencing Consortium"/>
            <person name="Wilson R.K."/>
        </authorList>
    </citation>
    <scope>NUCLEOTIDE SEQUENCE [LARGE SCALE GENOMIC DNA]</scope>
    <source>
        <strain evidence="11">DF5081</strain>
    </source>
</reference>
<dbReference type="InterPro" id="IPR050234">
    <property type="entry name" value="Nuclear_hormone_rcpt_NR1"/>
</dbReference>
<sequence length="246" mass="28874">MRVEKYASTEKIGKYTGVLDPDELKLLEELHVLNEPLNAPLSKWYNPNKIDGVIRIIEEALRRIIGMACQLTLFRELHVDDRKNLLKCGFCELLIVRGVMAFNKGEQSWNHSFGVAGKMEVKIDLLKNPETKDHYEQHKKLLETFGDDIRNNESLMLLFNAIVIFHPHYCNLRDSNRVHNSQARYFRILHKILLFEYEPQRAELAYTNLLNQVVDLHRMNSTMLHIFYGLDIHQLDPLVRELCSFE</sequence>
<keyword evidence="11" id="KW-1185">Reference proteome</keyword>
<protein>
    <submittedName>
        <fullName evidence="10">NR LBD domain-containing protein</fullName>
    </submittedName>
</protein>
<dbReference type="EnsemblMetazoa" id="CJA40862.1">
    <property type="protein sequence ID" value="CJA40862.1"/>
    <property type="gene ID" value="WBGene00216710"/>
</dbReference>
<dbReference type="PANTHER" id="PTHR24082">
    <property type="entry name" value="NUCLEAR HORMONE RECEPTOR"/>
    <property type="match status" value="1"/>
</dbReference>
<keyword evidence="2" id="KW-0479">Metal-binding</keyword>
<dbReference type="GO" id="GO:0030154">
    <property type="term" value="P:cell differentiation"/>
    <property type="evidence" value="ECO:0007669"/>
    <property type="project" value="TreeGrafter"/>
</dbReference>
<evidence type="ECO:0000256" key="8">
    <source>
        <dbReference type="ARBA" id="ARBA00023170"/>
    </source>
</evidence>
<evidence type="ECO:0000256" key="2">
    <source>
        <dbReference type="ARBA" id="ARBA00022723"/>
    </source>
</evidence>
<feature type="domain" description="NR LBD" evidence="9">
    <location>
        <begin position="22"/>
        <end position="246"/>
    </location>
</feature>
<evidence type="ECO:0000313" key="10">
    <source>
        <dbReference type="EnsemblMetazoa" id="CJA40862.2"/>
    </source>
</evidence>
<keyword evidence="6" id="KW-0238">DNA-binding</keyword>
<keyword evidence="8" id="KW-0675">Receptor</keyword>
<evidence type="ECO:0000256" key="4">
    <source>
        <dbReference type="ARBA" id="ARBA00022833"/>
    </source>
</evidence>
<dbReference type="GO" id="GO:0004879">
    <property type="term" value="F:nuclear receptor activity"/>
    <property type="evidence" value="ECO:0007669"/>
    <property type="project" value="TreeGrafter"/>
</dbReference>
<dbReference type="Pfam" id="PF00104">
    <property type="entry name" value="Hormone_recep"/>
    <property type="match status" value="1"/>
</dbReference>
<evidence type="ECO:0000256" key="5">
    <source>
        <dbReference type="ARBA" id="ARBA00023015"/>
    </source>
</evidence>
<accession>A0A8R1IQ14</accession>
<evidence type="ECO:0000256" key="3">
    <source>
        <dbReference type="ARBA" id="ARBA00022771"/>
    </source>
</evidence>
<evidence type="ECO:0000259" key="9">
    <source>
        <dbReference type="PROSITE" id="PS51843"/>
    </source>
</evidence>
<dbReference type="PANTHER" id="PTHR24082:SF283">
    <property type="entry name" value="NUCLEAR HORMONE RECEPTOR HR96"/>
    <property type="match status" value="1"/>
</dbReference>
<dbReference type="AlphaFoldDB" id="A0A8R1IQ14"/>
<evidence type="ECO:0000313" key="11">
    <source>
        <dbReference type="Proteomes" id="UP000005237"/>
    </source>
</evidence>
<dbReference type="InterPro" id="IPR035500">
    <property type="entry name" value="NHR-like_dom_sf"/>
</dbReference>
<dbReference type="GO" id="GO:0000978">
    <property type="term" value="F:RNA polymerase II cis-regulatory region sequence-specific DNA binding"/>
    <property type="evidence" value="ECO:0007669"/>
    <property type="project" value="TreeGrafter"/>
</dbReference>
<dbReference type="Gene3D" id="1.10.565.10">
    <property type="entry name" value="Retinoid X Receptor"/>
    <property type="match status" value="1"/>
</dbReference>
<proteinExistence type="inferred from homology"/>
<dbReference type="Proteomes" id="UP000005237">
    <property type="component" value="Unassembled WGS sequence"/>
</dbReference>
<dbReference type="SUPFAM" id="SSF48508">
    <property type="entry name" value="Nuclear receptor ligand-binding domain"/>
    <property type="match status" value="1"/>
</dbReference>
<dbReference type="GO" id="GO:0008270">
    <property type="term" value="F:zinc ion binding"/>
    <property type="evidence" value="ECO:0007669"/>
    <property type="project" value="UniProtKB-KW"/>
</dbReference>
<organism evidence="10 11">
    <name type="scientific">Caenorhabditis japonica</name>
    <dbReference type="NCBI Taxonomy" id="281687"/>
    <lineage>
        <taxon>Eukaryota</taxon>
        <taxon>Metazoa</taxon>
        <taxon>Ecdysozoa</taxon>
        <taxon>Nematoda</taxon>
        <taxon>Chromadorea</taxon>
        <taxon>Rhabditida</taxon>
        <taxon>Rhabditina</taxon>
        <taxon>Rhabditomorpha</taxon>
        <taxon>Rhabditoidea</taxon>
        <taxon>Rhabditidae</taxon>
        <taxon>Peloderinae</taxon>
        <taxon>Caenorhabditis</taxon>
    </lineage>
</organism>
<keyword evidence="7" id="KW-0804">Transcription</keyword>
<evidence type="ECO:0000256" key="7">
    <source>
        <dbReference type="ARBA" id="ARBA00023163"/>
    </source>
</evidence>
<reference evidence="10" key="2">
    <citation type="submission" date="2022-06" db="UniProtKB">
        <authorList>
            <consortium name="EnsemblMetazoa"/>
        </authorList>
    </citation>
    <scope>IDENTIFICATION</scope>
    <source>
        <strain evidence="10">DF5081</strain>
    </source>
</reference>
<dbReference type="GO" id="GO:0045944">
    <property type="term" value="P:positive regulation of transcription by RNA polymerase II"/>
    <property type="evidence" value="ECO:0007669"/>
    <property type="project" value="TreeGrafter"/>
</dbReference>